<organism evidence="2 3">
    <name type="scientific">Plasmodium vivax Mauritania I</name>
    <dbReference type="NCBI Taxonomy" id="1035515"/>
    <lineage>
        <taxon>Eukaryota</taxon>
        <taxon>Sar</taxon>
        <taxon>Alveolata</taxon>
        <taxon>Apicomplexa</taxon>
        <taxon>Aconoidasida</taxon>
        <taxon>Haemosporida</taxon>
        <taxon>Plasmodiidae</taxon>
        <taxon>Plasmodium</taxon>
        <taxon>Plasmodium (Plasmodium)</taxon>
    </lineage>
</organism>
<feature type="transmembrane region" description="Helical" evidence="1">
    <location>
        <begin position="64"/>
        <end position="82"/>
    </location>
</feature>
<accession>A0A0J9TIP4</accession>
<reference evidence="2 3" key="1">
    <citation type="submission" date="2011-08" db="EMBL/GenBank/DDBJ databases">
        <title>The Genome Sequence of Plasmodium vivax Mauritania I.</title>
        <authorList>
            <consortium name="The Broad Institute Genome Sequencing Platform"/>
            <consortium name="The Broad Institute Genome Sequencing Center for Infectious Disease"/>
            <person name="Neafsey D."/>
            <person name="Carlton J."/>
            <person name="Barnwell J."/>
            <person name="Collins W."/>
            <person name="Escalante A."/>
            <person name="Mullikin J."/>
            <person name="Saul A."/>
            <person name="Guigo R."/>
            <person name="Camara F."/>
            <person name="Young S.K."/>
            <person name="Zeng Q."/>
            <person name="Gargeya S."/>
            <person name="Fitzgerald M."/>
            <person name="Haas B."/>
            <person name="Abouelleil A."/>
            <person name="Alvarado L."/>
            <person name="Arachchi H.M."/>
            <person name="Berlin A."/>
            <person name="Brown A."/>
            <person name="Chapman S.B."/>
            <person name="Chen Z."/>
            <person name="Dunbar C."/>
            <person name="Freedman E."/>
            <person name="Gearin G."/>
            <person name="Gellesch M."/>
            <person name="Goldberg J."/>
            <person name="Griggs A."/>
            <person name="Gujja S."/>
            <person name="Heiman D."/>
            <person name="Howarth C."/>
            <person name="Larson L."/>
            <person name="Lui A."/>
            <person name="MacDonald P.J.P."/>
            <person name="Montmayeur A."/>
            <person name="Murphy C."/>
            <person name="Neiman D."/>
            <person name="Pearson M."/>
            <person name="Priest M."/>
            <person name="Roberts A."/>
            <person name="Saif S."/>
            <person name="Shea T."/>
            <person name="Shenoy N."/>
            <person name="Sisk P."/>
            <person name="Stolte C."/>
            <person name="Sykes S."/>
            <person name="Wortman J."/>
            <person name="Nusbaum C."/>
            <person name="Birren B."/>
        </authorList>
    </citation>
    <scope>NUCLEOTIDE SEQUENCE [LARGE SCALE GENOMIC DNA]</scope>
    <source>
        <strain evidence="2 3">Mauritania I</strain>
    </source>
</reference>
<evidence type="ECO:0000313" key="2">
    <source>
        <dbReference type="EMBL" id="KMZ94921.1"/>
    </source>
</evidence>
<sequence>MLFNETYRVKDLVTYTEDTLSDKPVGKFIKIVKDKEKPDEVLFSGTIVSLTKNHWKIITTLKDVFLTLSTLIVLFIIIYLFVKVIKYKKLKAGNGKINRKENISFCIDLLKNKKI</sequence>
<keyword evidence="1" id="KW-1133">Transmembrane helix</keyword>
<keyword evidence="1" id="KW-0812">Transmembrane</keyword>
<evidence type="ECO:0000313" key="3">
    <source>
        <dbReference type="Proteomes" id="UP000053776"/>
    </source>
</evidence>
<evidence type="ECO:0000256" key="1">
    <source>
        <dbReference type="SAM" id="Phobius"/>
    </source>
</evidence>
<protein>
    <submittedName>
        <fullName evidence="2">Uncharacterized protein</fullName>
    </submittedName>
</protein>
<dbReference type="Proteomes" id="UP000053776">
    <property type="component" value="Unassembled WGS sequence"/>
</dbReference>
<gene>
    <name evidence="2" type="ORF">PVMG_05532</name>
</gene>
<dbReference type="EMBL" id="KQ235012">
    <property type="protein sequence ID" value="KMZ94921.1"/>
    <property type="molecule type" value="Genomic_DNA"/>
</dbReference>
<proteinExistence type="predicted"/>
<keyword evidence="1" id="KW-0472">Membrane</keyword>
<name>A0A0J9TIP4_PLAVI</name>
<dbReference type="AlphaFoldDB" id="A0A0J9TIP4"/>